<evidence type="ECO:0000313" key="1">
    <source>
        <dbReference type="EMBL" id="KAJ3830791.1"/>
    </source>
</evidence>
<keyword evidence="2" id="KW-1185">Reference proteome</keyword>
<organism evidence="1 2">
    <name type="scientific">Lentinula raphanica</name>
    <dbReference type="NCBI Taxonomy" id="153919"/>
    <lineage>
        <taxon>Eukaryota</taxon>
        <taxon>Fungi</taxon>
        <taxon>Dikarya</taxon>
        <taxon>Basidiomycota</taxon>
        <taxon>Agaricomycotina</taxon>
        <taxon>Agaricomycetes</taxon>
        <taxon>Agaricomycetidae</taxon>
        <taxon>Agaricales</taxon>
        <taxon>Marasmiineae</taxon>
        <taxon>Omphalotaceae</taxon>
        <taxon>Lentinula</taxon>
    </lineage>
</organism>
<accession>A0AA38U1Y4</accession>
<dbReference type="AlphaFoldDB" id="A0AA38U1Y4"/>
<dbReference type="Proteomes" id="UP001163846">
    <property type="component" value="Unassembled WGS sequence"/>
</dbReference>
<comment type="caution">
    <text evidence="1">The sequence shown here is derived from an EMBL/GenBank/DDBJ whole genome shotgun (WGS) entry which is preliminary data.</text>
</comment>
<evidence type="ECO:0000313" key="2">
    <source>
        <dbReference type="Proteomes" id="UP001163846"/>
    </source>
</evidence>
<gene>
    <name evidence="1" type="ORF">F5878DRAFT_668362</name>
</gene>
<protein>
    <submittedName>
        <fullName evidence="1">Uncharacterized protein</fullName>
    </submittedName>
</protein>
<name>A0AA38U1Y4_9AGAR</name>
<dbReference type="EMBL" id="MU808240">
    <property type="protein sequence ID" value="KAJ3830791.1"/>
    <property type="molecule type" value="Genomic_DNA"/>
</dbReference>
<proteinExistence type="predicted"/>
<sequence length="224" mass="25601">MLEDIQQGYHAVSFRHALKLFLVQYRDPSIPLNQLDDYAQFVVLPFKSLPVWQKLKFVNPDLFGKKTLDSISAYPRKYNRKGDMIREARFDTALVSLREGDDWRKCSRIGRVRVIFSIPPQHLSTLIPPNLAFPSHLAYVEWFTKFPTAPETSSGLYCVKREMTRGGGRSASIVSLDSIVRSVHLFPKWGGSVPAEWTSETVLDTASSFLLNIFKDDHSYFNLA</sequence>
<reference evidence="1" key="1">
    <citation type="submission" date="2022-08" db="EMBL/GenBank/DDBJ databases">
        <authorList>
            <consortium name="DOE Joint Genome Institute"/>
            <person name="Min B."/>
            <person name="Riley R."/>
            <person name="Sierra-Patev S."/>
            <person name="Naranjo-Ortiz M."/>
            <person name="Looney B."/>
            <person name="Konkel Z."/>
            <person name="Slot J.C."/>
            <person name="Sakamoto Y."/>
            <person name="Steenwyk J.L."/>
            <person name="Rokas A."/>
            <person name="Carro J."/>
            <person name="Camarero S."/>
            <person name="Ferreira P."/>
            <person name="Molpeceres G."/>
            <person name="Ruiz-Duenas F.J."/>
            <person name="Serrano A."/>
            <person name="Henrissat B."/>
            <person name="Drula E."/>
            <person name="Hughes K.W."/>
            <person name="Mata J.L."/>
            <person name="Ishikawa N.K."/>
            <person name="Vargas-Isla R."/>
            <person name="Ushijima S."/>
            <person name="Smith C.A."/>
            <person name="Ahrendt S."/>
            <person name="Andreopoulos W."/>
            <person name="He G."/>
            <person name="Labutti K."/>
            <person name="Lipzen A."/>
            <person name="Ng V."/>
            <person name="Sandor L."/>
            <person name="Barry K."/>
            <person name="Martinez A.T."/>
            <person name="Xiao Y."/>
            <person name="Gibbons J.G."/>
            <person name="Terashima K."/>
            <person name="Hibbett D.S."/>
            <person name="Grigoriev I.V."/>
        </authorList>
    </citation>
    <scope>NUCLEOTIDE SEQUENCE</scope>
    <source>
        <strain evidence="1">TFB9207</strain>
    </source>
</reference>